<dbReference type="InterPro" id="IPR006439">
    <property type="entry name" value="HAD-SF_hydro_IA"/>
</dbReference>
<evidence type="ECO:0000313" key="2">
    <source>
        <dbReference type="EMBL" id="MFD1783493.1"/>
    </source>
</evidence>
<keyword evidence="1" id="KW-0007">Acetylation</keyword>
<keyword evidence="2" id="KW-0378">Hydrolase</keyword>
<dbReference type="PANTHER" id="PTHR47829">
    <property type="entry name" value="HYDROLASE, PUTATIVE (AFU_ORTHOLOGUE AFUA_1G12880)-RELATED"/>
    <property type="match status" value="1"/>
</dbReference>
<evidence type="ECO:0000313" key="3">
    <source>
        <dbReference type="Proteomes" id="UP001597237"/>
    </source>
</evidence>
<name>A0ABW4N0Z7_9CAUL</name>
<dbReference type="NCBIfam" id="TIGR01509">
    <property type="entry name" value="HAD-SF-IA-v3"/>
    <property type="match status" value="1"/>
</dbReference>
<dbReference type="Pfam" id="PF00702">
    <property type="entry name" value="Hydrolase"/>
    <property type="match status" value="1"/>
</dbReference>
<accession>A0ABW4N0Z7</accession>
<dbReference type="PANTHER" id="PTHR47829:SF1">
    <property type="entry name" value="HAD FAMILY PHOSPHATASE"/>
    <property type="match status" value="1"/>
</dbReference>
<dbReference type="InterPro" id="IPR011945">
    <property type="entry name" value="HAD-SF_ppase_IA/epoxid_hydro_N"/>
</dbReference>
<dbReference type="SUPFAM" id="SSF56784">
    <property type="entry name" value="HAD-like"/>
    <property type="match status" value="1"/>
</dbReference>
<dbReference type="CDD" id="cd02603">
    <property type="entry name" value="HAD_sEH-N_like"/>
    <property type="match status" value="1"/>
</dbReference>
<dbReference type="InterPro" id="IPR023198">
    <property type="entry name" value="PGP-like_dom2"/>
</dbReference>
<reference evidence="3" key="1">
    <citation type="journal article" date="2019" name="Int. J. Syst. Evol. Microbiol.">
        <title>The Global Catalogue of Microorganisms (GCM) 10K type strain sequencing project: providing services to taxonomists for standard genome sequencing and annotation.</title>
        <authorList>
            <consortium name="The Broad Institute Genomics Platform"/>
            <consortium name="The Broad Institute Genome Sequencing Center for Infectious Disease"/>
            <person name="Wu L."/>
            <person name="Ma J."/>
        </authorList>
    </citation>
    <scope>NUCLEOTIDE SEQUENCE [LARGE SCALE GENOMIC DNA]</scope>
    <source>
        <strain evidence="3">DFY28</strain>
    </source>
</reference>
<dbReference type="PRINTS" id="PR00413">
    <property type="entry name" value="HADHALOGNASE"/>
</dbReference>
<keyword evidence="3" id="KW-1185">Reference proteome</keyword>
<dbReference type="NCBIfam" id="TIGR02247">
    <property type="entry name" value="HAD-1A3-hyp"/>
    <property type="match status" value="1"/>
</dbReference>
<dbReference type="SFLD" id="SFLDS00003">
    <property type="entry name" value="Haloacid_Dehalogenase"/>
    <property type="match status" value="1"/>
</dbReference>
<dbReference type="InterPro" id="IPR023214">
    <property type="entry name" value="HAD_sf"/>
</dbReference>
<dbReference type="Gene3D" id="3.40.50.1000">
    <property type="entry name" value="HAD superfamily/HAD-like"/>
    <property type="match status" value="1"/>
</dbReference>
<dbReference type="GO" id="GO:0016787">
    <property type="term" value="F:hydrolase activity"/>
    <property type="evidence" value="ECO:0007669"/>
    <property type="project" value="UniProtKB-KW"/>
</dbReference>
<comment type="caution">
    <text evidence="2">The sequence shown here is derived from an EMBL/GenBank/DDBJ whole genome shotgun (WGS) entry which is preliminary data.</text>
</comment>
<evidence type="ECO:0000256" key="1">
    <source>
        <dbReference type="ARBA" id="ARBA00022990"/>
    </source>
</evidence>
<dbReference type="SFLD" id="SFLDG01129">
    <property type="entry name" value="C1.5:_HAD__Beta-PGM__Phosphata"/>
    <property type="match status" value="1"/>
</dbReference>
<dbReference type="Proteomes" id="UP001597237">
    <property type="component" value="Unassembled WGS sequence"/>
</dbReference>
<proteinExistence type="predicted"/>
<dbReference type="InterPro" id="IPR052898">
    <property type="entry name" value="ACAD10-like"/>
</dbReference>
<dbReference type="RefSeq" id="WP_377283311.1">
    <property type="nucleotide sequence ID" value="NZ_JBHRSI010000008.1"/>
</dbReference>
<dbReference type="Gene3D" id="1.10.150.240">
    <property type="entry name" value="Putative phosphatase, domain 2"/>
    <property type="match status" value="1"/>
</dbReference>
<sequence length="221" mass="24157">MAVEAVIWDFGGVFTSSPFEAFARYEQEKGAPKDIIRRVNATNHHDNAWALFERNEIDAARFDQLFLEESTALGFPIPGRDVLPLLAGRVRPRMVEALKICKQHFKVGCITNNMVSSHSPGDRAASRSTSTFGEIMPLFDAILESSKAGVRKPDPKIYQMMCELLAVEPAACVYLDDLGVNCKPAAQLGMRAIKVVDVDQTLAELADATGLSFPTEEPAGA</sequence>
<dbReference type="InterPro" id="IPR036412">
    <property type="entry name" value="HAD-like_sf"/>
</dbReference>
<protein>
    <submittedName>
        <fullName evidence="2">HAD-IA family hydrolase</fullName>
    </submittedName>
</protein>
<gene>
    <name evidence="2" type="ORF">ACFSC0_08830</name>
</gene>
<organism evidence="2 3">
    <name type="scientific">Phenylobacterium terrae</name>
    <dbReference type="NCBI Taxonomy" id="2665495"/>
    <lineage>
        <taxon>Bacteria</taxon>
        <taxon>Pseudomonadati</taxon>
        <taxon>Pseudomonadota</taxon>
        <taxon>Alphaproteobacteria</taxon>
        <taxon>Caulobacterales</taxon>
        <taxon>Caulobacteraceae</taxon>
        <taxon>Phenylobacterium</taxon>
    </lineage>
</organism>
<dbReference type="EMBL" id="JBHUEY010000001">
    <property type="protein sequence ID" value="MFD1783493.1"/>
    <property type="molecule type" value="Genomic_DNA"/>
</dbReference>